<dbReference type="EMBL" id="FNRY01000001">
    <property type="protein sequence ID" value="SEB61640.1"/>
    <property type="molecule type" value="Genomic_DNA"/>
</dbReference>
<feature type="transmembrane region" description="Helical" evidence="2">
    <location>
        <begin position="152"/>
        <end position="171"/>
    </location>
</feature>
<dbReference type="InterPro" id="IPR018929">
    <property type="entry name" value="DUF2510"/>
</dbReference>
<keyword evidence="2" id="KW-0812">Transmembrane</keyword>
<feature type="transmembrane region" description="Helical" evidence="2">
    <location>
        <begin position="183"/>
        <end position="207"/>
    </location>
</feature>
<feature type="compositionally biased region" description="Basic and acidic residues" evidence="1">
    <location>
        <begin position="93"/>
        <end position="111"/>
    </location>
</feature>
<evidence type="ECO:0000256" key="2">
    <source>
        <dbReference type="SAM" id="Phobius"/>
    </source>
</evidence>
<keyword evidence="2" id="KW-0472">Membrane</keyword>
<feature type="region of interest" description="Disordered" evidence="1">
    <location>
        <begin position="72"/>
        <end position="127"/>
    </location>
</feature>
<name>A0A1H4KSX6_9MICO</name>
<dbReference type="STRING" id="640635.SAMN04489806_1297"/>
<dbReference type="OrthoDB" id="2004788at2"/>
<evidence type="ECO:0000313" key="5">
    <source>
        <dbReference type="Proteomes" id="UP000199183"/>
    </source>
</evidence>
<feature type="domain" description="DUF2510" evidence="3">
    <location>
        <begin position="9"/>
        <end position="39"/>
    </location>
</feature>
<feature type="transmembrane region" description="Helical" evidence="2">
    <location>
        <begin position="249"/>
        <end position="269"/>
    </location>
</feature>
<gene>
    <name evidence="4" type="ORF">SAMN04489806_1297</name>
</gene>
<dbReference type="Proteomes" id="UP000199183">
    <property type="component" value="Unassembled WGS sequence"/>
</dbReference>
<keyword evidence="2" id="KW-1133">Transmembrane helix</keyword>
<protein>
    <recommendedName>
        <fullName evidence="3">DUF2510 domain-containing protein</fullName>
    </recommendedName>
</protein>
<organism evidence="4 5">
    <name type="scientific">Paramicrobacterium humi</name>
    <dbReference type="NCBI Taxonomy" id="640635"/>
    <lineage>
        <taxon>Bacteria</taxon>
        <taxon>Bacillati</taxon>
        <taxon>Actinomycetota</taxon>
        <taxon>Actinomycetes</taxon>
        <taxon>Micrococcales</taxon>
        <taxon>Microbacteriaceae</taxon>
        <taxon>Paramicrobacterium</taxon>
    </lineage>
</organism>
<evidence type="ECO:0000313" key="4">
    <source>
        <dbReference type="EMBL" id="SEB61640.1"/>
    </source>
</evidence>
<dbReference type="RefSeq" id="WP_091181563.1">
    <property type="nucleotide sequence ID" value="NZ_FNRY01000001.1"/>
</dbReference>
<evidence type="ECO:0000256" key="1">
    <source>
        <dbReference type="SAM" id="MobiDB-lite"/>
    </source>
</evidence>
<keyword evidence="5" id="KW-1185">Reference proteome</keyword>
<dbReference type="Pfam" id="PF10708">
    <property type="entry name" value="DUF2510"/>
    <property type="match status" value="1"/>
</dbReference>
<reference evidence="4 5" key="1">
    <citation type="submission" date="2016-10" db="EMBL/GenBank/DDBJ databases">
        <authorList>
            <person name="de Groot N.N."/>
        </authorList>
    </citation>
    <scope>NUCLEOTIDE SEQUENCE [LARGE SCALE GENOMIC DNA]</scope>
    <source>
        <strain evidence="4 5">DSM 21799</strain>
    </source>
</reference>
<feature type="transmembrane region" description="Helical" evidence="2">
    <location>
        <begin position="219"/>
        <end position="237"/>
    </location>
</feature>
<accession>A0A1H4KSX6</accession>
<dbReference type="AlphaFoldDB" id="A0A1H4KSX6"/>
<sequence>MDLPLGQPPAWLPDPLDGGRVRWWNGATWSDHVRPAAPEVGVAHATNSAAYAVPAASVEKASRIRLTRWASDAAEHPTADTPRPGFTSRRARREAERARTGSPRQVHEPHPVPDPPGAPPATASPTLPLEQAPERSIATLVPMRRAYSPHTAWAWALVLSPVWLAALIWWPRWFDLAVMPGVISVRAMAALVALAVFVGAVSAYCDVQRLRRAGFPRPAHWFWILLGPLGYLIARSVRVHAATGRGWTLVRFHAYTAVLVAALLTAAVLGTR</sequence>
<evidence type="ECO:0000259" key="3">
    <source>
        <dbReference type="Pfam" id="PF10708"/>
    </source>
</evidence>
<proteinExistence type="predicted"/>